<feature type="compositionally biased region" description="Polar residues" evidence="1">
    <location>
        <begin position="240"/>
        <end position="258"/>
    </location>
</feature>
<protein>
    <submittedName>
        <fullName evidence="3">Uncharacterized protein</fullName>
    </submittedName>
</protein>
<keyword evidence="2" id="KW-0472">Membrane</keyword>
<feature type="compositionally biased region" description="Basic and acidic residues" evidence="1">
    <location>
        <begin position="354"/>
        <end position="364"/>
    </location>
</feature>
<accession>A0A1I1HXV6</accession>
<evidence type="ECO:0000313" key="4">
    <source>
        <dbReference type="Proteomes" id="UP000199263"/>
    </source>
</evidence>
<dbReference type="AlphaFoldDB" id="A0A1I1HXV6"/>
<feature type="compositionally biased region" description="Polar residues" evidence="1">
    <location>
        <begin position="277"/>
        <end position="306"/>
    </location>
</feature>
<feature type="compositionally biased region" description="Polar residues" evidence="1">
    <location>
        <begin position="366"/>
        <end position="382"/>
    </location>
</feature>
<feature type="compositionally biased region" description="Basic and acidic residues" evidence="1">
    <location>
        <begin position="307"/>
        <end position="318"/>
    </location>
</feature>
<keyword evidence="4" id="KW-1185">Reference proteome</keyword>
<gene>
    <name evidence="3" type="ORF">SAMN05421842_10247</name>
</gene>
<feature type="transmembrane region" description="Helical" evidence="2">
    <location>
        <begin position="213"/>
        <end position="234"/>
    </location>
</feature>
<evidence type="ECO:0000256" key="2">
    <source>
        <dbReference type="SAM" id="Phobius"/>
    </source>
</evidence>
<sequence length="382" mass="42034">MISIIKTAIITIIISFISGLLLEHYKNLATKILCNIGDSISLVIKNRNVYAYILTVRNLSNKTIHDITLNIQDYKKNLNFGDAEITKGLKFDSSIKDNILDVYIPFLSKDDEFKVTLYIDYEDGEYNKPIVTIRSPENFKEVDSEQATGVLASVFNVPKNITKLFSKDMKDNKKIRANRKEDLTTIINTSSDDTKMINKSDRKMFNRNKNKKLAIGAIAIALIISSGILGRFYFQKVSAHTPTSDTKTDVQDQSSDVTKSAGAQDKNKDKKAPTYGKTKNSTSNQSTDEATKNVPSNQSTDGTNQNLDEKTQTDKETENANTKPAADKPAEKSSTNKTNESTDIKSSNGTAKNADAKPSTDEATKNVPSKPSTAGTTGNTGN</sequence>
<name>A0A1I1HXV6_9CLOT</name>
<dbReference type="Proteomes" id="UP000199263">
    <property type="component" value="Unassembled WGS sequence"/>
</dbReference>
<keyword evidence="2" id="KW-1133">Transmembrane helix</keyword>
<reference evidence="3 4" key="1">
    <citation type="submission" date="2016-10" db="EMBL/GenBank/DDBJ databases">
        <authorList>
            <person name="de Groot N.N."/>
        </authorList>
    </citation>
    <scope>NUCLEOTIDE SEQUENCE [LARGE SCALE GENOMIC DNA]</scope>
    <source>
        <strain evidence="3 4">DSM 12992</strain>
    </source>
</reference>
<feature type="region of interest" description="Disordered" evidence="1">
    <location>
        <begin position="240"/>
        <end position="382"/>
    </location>
</feature>
<evidence type="ECO:0000313" key="3">
    <source>
        <dbReference type="EMBL" id="SFC28671.1"/>
    </source>
</evidence>
<dbReference type="EMBL" id="FOMG01000002">
    <property type="protein sequence ID" value="SFC28671.1"/>
    <property type="molecule type" value="Genomic_DNA"/>
</dbReference>
<dbReference type="OrthoDB" id="1903285at2"/>
<proteinExistence type="predicted"/>
<feature type="compositionally biased region" description="Polar residues" evidence="1">
    <location>
        <begin position="332"/>
        <end position="351"/>
    </location>
</feature>
<dbReference type="RefSeq" id="WP_090088256.1">
    <property type="nucleotide sequence ID" value="NZ_FOMG01000002.1"/>
</dbReference>
<feature type="transmembrane region" description="Helical" evidence="2">
    <location>
        <begin position="6"/>
        <end position="22"/>
    </location>
</feature>
<dbReference type="STRING" id="119641.SAMN05421842_10247"/>
<keyword evidence="2" id="KW-0812">Transmembrane</keyword>
<organism evidence="3 4">
    <name type="scientific">Clostridium uliginosum</name>
    <dbReference type="NCBI Taxonomy" id="119641"/>
    <lineage>
        <taxon>Bacteria</taxon>
        <taxon>Bacillati</taxon>
        <taxon>Bacillota</taxon>
        <taxon>Clostridia</taxon>
        <taxon>Eubacteriales</taxon>
        <taxon>Clostridiaceae</taxon>
        <taxon>Clostridium</taxon>
    </lineage>
</organism>
<evidence type="ECO:0000256" key="1">
    <source>
        <dbReference type="SAM" id="MobiDB-lite"/>
    </source>
</evidence>